<comment type="caution">
    <text evidence="4">The sequence shown here is derived from an EMBL/GenBank/DDBJ whole genome shotgun (WGS) entry which is preliminary data.</text>
</comment>
<feature type="coiled-coil region" evidence="1">
    <location>
        <begin position="1316"/>
        <end position="1392"/>
    </location>
</feature>
<dbReference type="Proteomes" id="UP001335648">
    <property type="component" value="Unassembled WGS sequence"/>
</dbReference>
<protein>
    <recommendedName>
        <fullName evidence="3">Knl1 C-terminal RWD domain-containing protein</fullName>
    </recommendedName>
</protein>
<name>A0AAN8GI14_9TELE</name>
<feature type="region of interest" description="Disordered" evidence="2">
    <location>
        <begin position="302"/>
        <end position="373"/>
    </location>
</feature>
<accession>A0AAN8GI14</accession>
<dbReference type="EMBL" id="JAULUE010002064">
    <property type="protein sequence ID" value="KAK5879801.1"/>
    <property type="molecule type" value="Genomic_DNA"/>
</dbReference>
<dbReference type="GO" id="GO:0005634">
    <property type="term" value="C:nucleus"/>
    <property type="evidence" value="ECO:0007669"/>
    <property type="project" value="TreeGrafter"/>
</dbReference>
<dbReference type="InterPro" id="IPR043651">
    <property type="entry name" value="KNL1_MELT_rpt"/>
</dbReference>
<dbReference type="GO" id="GO:0051301">
    <property type="term" value="P:cell division"/>
    <property type="evidence" value="ECO:0007669"/>
    <property type="project" value="InterPro"/>
</dbReference>
<feature type="compositionally biased region" description="Polar residues" evidence="2">
    <location>
        <begin position="473"/>
        <end position="487"/>
    </location>
</feature>
<feature type="compositionally biased region" description="Polar residues" evidence="2">
    <location>
        <begin position="333"/>
        <end position="345"/>
    </location>
</feature>
<feature type="region of interest" description="Disordered" evidence="2">
    <location>
        <begin position="417"/>
        <end position="437"/>
    </location>
</feature>
<feature type="domain" description="Knl1 C-terminal RWD" evidence="3">
    <location>
        <begin position="1354"/>
        <end position="1505"/>
    </location>
</feature>
<dbReference type="GO" id="GO:0034501">
    <property type="term" value="P:protein localization to kinetochore"/>
    <property type="evidence" value="ECO:0007669"/>
    <property type="project" value="InterPro"/>
</dbReference>
<sequence>MEPLDPDRNEGGSGFSKRRISSVECPKPVEKRVSRRVSFAPAKGVLLFSSDEKNDSPVRSPLQELIPTSAAATQNRVQLASTEDGKQHISGMETLLKAPLHAFQQRDEVNFEMDLVEKTMIFSDNAFMDMTQSQTINIASNAELLESIPHQNHDVLPARGEKTFMFGARDASRDMTTSVPALLPTSMNLNSTVEKSNISSAMPLLHPGYENCFSKISGPSVNPLTTRTTPAAGTSSEKGNVSMAQMKTFCVDEENRFPTSAVKNKSLNTSRKIGDFSYGSAISPQDDLSMDMTEAQTGRILRSTDDDDDDDDDDPFQCLFPTQEMYSQHENRTPQTAGKTKQQPIGKTPASFNPKDMISGRNRSMPAQRHRVTLGTKDECRDKTIMFSASDKFMNMTPSHPVNIASGSLAHRKQNIERSPPCGKIDERKRENTGVADSSANAVDLGYKNFPSSVSKVGTPSDNSAIARMVLSSAASSRETVNANSSLSERKSDVGKENQSQITSRSFGKSFNGGTICAENDGSMDMTEAQTGHITGPTGSEEPFQFMFPSHYIYTNSESVKKQEMTSGAKKSKVLGYSDHTGLETKRNPVKFDNEEKTVRFNADDACMDVTRSHTVKIVSDLQLQPQPNLDFLPACGEKTVRFNADDACMDVTRSHTAKIDTNIQPQSQPNADFLPACGEKTVRFNADDACMDVTRSHTAKIDTNIQPQSQPNVDFLPACGEKTVRFNADDACMDVTRSHTAKIDANIQPQSQPNVDFLPACGEKTVRFNADDACMDVTRSHTAKIDANIQPQSQPNVDFLPACGEKTVRFNADDACMDVTRSHTAKIDANIQPQSQPNVDFLPACGEKTVRFNADDACMDVTRSHTAKIDTNIQPQSQPNVDFLPACGEKTVRFNADDACMDVTRSHTAKIDANIQPQSQPNVDFLPACGEKTVRFNADDACMDVTRSHTAKIDANIQPQSQPNVDFLPACGEKTVRFNADDACMDVTRSHTAKIDTNIQPQSQPNVDFLPACGEKTVRFNADDACMDVTRSHTAKIDANIQPQSQPNVDFLPACGEKTVRAKRDLCQRRKNNPQDEKRWKTYNEAATEGEKGLQSEGEECDGNITAAPSMAAHTPEYATSSHTASTRCEATFESSTASKQSLFESQLEDCTNDLPRTFEDGTVTVLEFLKFINIHFVIHNNRESILPRRLQLDTDCTQMDLLKDKHINGPKMTVYETDVLNLKEMVEGLKERMQDLDRPLKIVNRALWEEVRNASGEELKSFGAKLKERNKLFRKMSKVQSHEMKEVLYSKLVLANLEEQQRLRGTIGKADEMIKSLDDCIHKLQTELAAVEEKGFEDKPSLKSLQEDMQEATEALADNDRRIAELEMQKKQSSNKLNKLRTEKRSLESHVSLLDLLNEWKFAERSDNSTIYSFLHKTLDLQLLFEKPNENDADKSERKISHITFQFQLDDEKSKDHARLVHKLLSQYVEGNTDWVEKYPTSRHVPTLLHDVSLVVSRCRLLGEELRLLNMWGSMRLDILSISCVDTQVHIVFSCLEAFSKFEVIFSVSLIACHCVLKVQSFKNMIGNTTIQQIEVIVASFSPAKNVLTKIIKKIHETLLC</sequence>
<feature type="region of interest" description="Disordered" evidence="2">
    <location>
        <begin position="1"/>
        <end position="31"/>
    </location>
</feature>
<gene>
    <name evidence="4" type="ORF">CesoFtcFv8_022886</name>
</gene>
<evidence type="ECO:0000313" key="5">
    <source>
        <dbReference type="Proteomes" id="UP001335648"/>
    </source>
</evidence>
<evidence type="ECO:0000256" key="2">
    <source>
        <dbReference type="SAM" id="MobiDB-lite"/>
    </source>
</evidence>
<feature type="compositionally biased region" description="Acidic residues" evidence="2">
    <location>
        <begin position="305"/>
        <end position="315"/>
    </location>
</feature>
<feature type="compositionally biased region" description="Polar residues" evidence="2">
    <location>
        <begin position="497"/>
        <end position="507"/>
    </location>
</feature>
<keyword evidence="5" id="KW-1185">Reference proteome</keyword>
<dbReference type="PANTHER" id="PTHR16520:SF3">
    <property type="entry name" value="KINETOCHORE SCAFFOLD 1"/>
    <property type="match status" value="1"/>
</dbReference>
<dbReference type="CDD" id="cd22817">
    <property type="entry name" value="DRWD-N_Knl1"/>
    <property type="match status" value="1"/>
</dbReference>
<dbReference type="Pfam" id="PF19221">
    <property type="entry name" value="MELT"/>
    <property type="match status" value="13"/>
</dbReference>
<dbReference type="Pfam" id="PF18210">
    <property type="entry name" value="Knl1_RWD_C"/>
    <property type="match status" value="1"/>
</dbReference>
<organism evidence="4 5">
    <name type="scientific">Champsocephalus esox</name>
    <name type="common">pike icefish</name>
    <dbReference type="NCBI Taxonomy" id="159716"/>
    <lineage>
        <taxon>Eukaryota</taxon>
        <taxon>Metazoa</taxon>
        <taxon>Chordata</taxon>
        <taxon>Craniata</taxon>
        <taxon>Vertebrata</taxon>
        <taxon>Euteleostomi</taxon>
        <taxon>Actinopterygii</taxon>
        <taxon>Neopterygii</taxon>
        <taxon>Teleostei</taxon>
        <taxon>Neoteleostei</taxon>
        <taxon>Acanthomorphata</taxon>
        <taxon>Eupercaria</taxon>
        <taxon>Perciformes</taxon>
        <taxon>Notothenioidei</taxon>
        <taxon>Channichthyidae</taxon>
        <taxon>Champsocephalus</taxon>
    </lineage>
</organism>
<feature type="region of interest" description="Disordered" evidence="2">
    <location>
        <begin position="473"/>
        <end position="507"/>
    </location>
</feature>
<proteinExistence type="predicted"/>
<feature type="compositionally biased region" description="Basic and acidic residues" evidence="2">
    <location>
        <begin position="1"/>
        <end position="10"/>
    </location>
</feature>
<dbReference type="InterPro" id="IPR040850">
    <property type="entry name" value="Knl1_RWD_C"/>
</dbReference>
<reference evidence="4 5" key="1">
    <citation type="journal article" date="2023" name="Mol. Biol. Evol.">
        <title>Genomics of Secondarily Temperate Adaptation in the Only Non-Antarctic Icefish.</title>
        <authorList>
            <person name="Rivera-Colon A.G."/>
            <person name="Rayamajhi N."/>
            <person name="Minhas B.F."/>
            <person name="Madrigal G."/>
            <person name="Bilyk K.T."/>
            <person name="Yoon V."/>
            <person name="Hune M."/>
            <person name="Gregory S."/>
            <person name="Cheng C.H.C."/>
            <person name="Catchen J.M."/>
        </authorList>
    </citation>
    <scope>NUCLEOTIDE SEQUENCE [LARGE SCALE GENOMIC DNA]</scope>
    <source>
        <strain evidence="4">JC2023a</strain>
    </source>
</reference>
<evidence type="ECO:0000259" key="3">
    <source>
        <dbReference type="Pfam" id="PF18210"/>
    </source>
</evidence>
<evidence type="ECO:0000313" key="4">
    <source>
        <dbReference type="EMBL" id="KAK5879801.1"/>
    </source>
</evidence>
<keyword evidence="1" id="KW-0175">Coiled coil</keyword>
<dbReference type="InterPro" id="IPR037388">
    <property type="entry name" value="Blinkin"/>
</dbReference>
<dbReference type="PANTHER" id="PTHR16520">
    <property type="entry name" value="KINETOCHORE SCAFFOLD 1"/>
    <property type="match status" value="1"/>
</dbReference>
<dbReference type="GO" id="GO:0008608">
    <property type="term" value="P:attachment of spindle microtubules to kinetochore"/>
    <property type="evidence" value="ECO:0007669"/>
    <property type="project" value="InterPro"/>
</dbReference>
<evidence type="ECO:0000256" key="1">
    <source>
        <dbReference type="SAM" id="Coils"/>
    </source>
</evidence>